<keyword evidence="3" id="KW-1185">Reference proteome</keyword>
<dbReference type="EMBL" id="KZ819664">
    <property type="protein sequence ID" value="PWN28701.1"/>
    <property type="molecule type" value="Genomic_DNA"/>
</dbReference>
<dbReference type="AlphaFoldDB" id="A0A316UWJ7"/>
<dbReference type="STRING" id="1569628.A0A316UWJ7"/>
<dbReference type="RefSeq" id="XP_025363313.1">
    <property type="nucleotide sequence ID" value="XM_025505580.1"/>
</dbReference>
<dbReference type="GeneID" id="37027403"/>
<sequence length="161" mass="16754">MGGSAFPFGGSGLGGGGGATAAAGSFFDDDFFSSTLEPFPSHRGGLARESLAQPRSNFRTGSSYSSSSFSTTSSTAGASRHTSQQRSTRIVNGVREEVTETRDARGNVTVHMTRGDGSQSVHVNGVEQASHPLLEGERTRRGSQRDGDRDVGSAGRPITVD</sequence>
<evidence type="ECO:0000256" key="1">
    <source>
        <dbReference type="SAM" id="MobiDB-lite"/>
    </source>
</evidence>
<feature type="compositionally biased region" description="Low complexity" evidence="1">
    <location>
        <begin position="56"/>
        <end position="82"/>
    </location>
</feature>
<accession>A0A316UWJ7</accession>
<proteinExistence type="predicted"/>
<evidence type="ECO:0000313" key="3">
    <source>
        <dbReference type="Proteomes" id="UP000245884"/>
    </source>
</evidence>
<feature type="compositionally biased region" description="Basic and acidic residues" evidence="1">
    <location>
        <begin position="134"/>
        <end position="151"/>
    </location>
</feature>
<reference evidence="2 3" key="1">
    <citation type="journal article" date="2018" name="Mol. Biol. Evol.">
        <title>Broad Genomic Sampling Reveals a Smut Pathogenic Ancestry of the Fungal Clade Ustilaginomycotina.</title>
        <authorList>
            <person name="Kijpornyongpan T."/>
            <person name="Mondo S.J."/>
            <person name="Barry K."/>
            <person name="Sandor L."/>
            <person name="Lee J."/>
            <person name="Lipzen A."/>
            <person name="Pangilinan J."/>
            <person name="LaButti K."/>
            <person name="Hainaut M."/>
            <person name="Henrissat B."/>
            <person name="Grigoriev I.V."/>
            <person name="Spatafora J.W."/>
            <person name="Aime M.C."/>
        </authorList>
    </citation>
    <scope>NUCLEOTIDE SEQUENCE [LARGE SCALE GENOMIC DNA]</scope>
    <source>
        <strain evidence="2 3">MCA 5214</strain>
    </source>
</reference>
<name>A0A316UWJ7_9BASI</name>
<protein>
    <submittedName>
        <fullName evidence="2">Uncharacterized protein</fullName>
    </submittedName>
</protein>
<gene>
    <name evidence="2" type="ORF">BDZ90DRAFT_230726</name>
</gene>
<dbReference type="Proteomes" id="UP000245884">
    <property type="component" value="Unassembled WGS sequence"/>
</dbReference>
<feature type="compositionally biased region" description="Basic and acidic residues" evidence="1">
    <location>
        <begin position="94"/>
        <end position="105"/>
    </location>
</feature>
<feature type="region of interest" description="Disordered" evidence="1">
    <location>
        <begin position="38"/>
        <end position="161"/>
    </location>
</feature>
<organism evidence="2 3">
    <name type="scientific">Jaminaea rosea</name>
    <dbReference type="NCBI Taxonomy" id="1569628"/>
    <lineage>
        <taxon>Eukaryota</taxon>
        <taxon>Fungi</taxon>
        <taxon>Dikarya</taxon>
        <taxon>Basidiomycota</taxon>
        <taxon>Ustilaginomycotina</taxon>
        <taxon>Exobasidiomycetes</taxon>
        <taxon>Microstromatales</taxon>
        <taxon>Microstromatales incertae sedis</taxon>
        <taxon>Jaminaea</taxon>
    </lineage>
</organism>
<dbReference type="OrthoDB" id="10250354at2759"/>
<evidence type="ECO:0000313" key="2">
    <source>
        <dbReference type="EMBL" id="PWN28701.1"/>
    </source>
</evidence>